<dbReference type="EMBL" id="SDMP01000011">
    <property type="protein sequence ID" value="RYR29488.1"/>
    <property type="molecule type" value="Genomic_DNA"/>
</dbReference>
<organism evidence="1 2">
    <name type="scientific">Arachis hypogaea</name>
    <name type="common">Peanut</name>
    <dbReference type="NCBI Taxonomy" id="3818"/>
    <lineage>
        <taxon>Eukaryota</taxon>
        <taxon>Viridiplantae</taxon>
        <taxon>Streptophyta</taxon>
        <taxon>Embryophyta</taxon>
        <taxon>Tracheophyta</taxon>
        <taxon>Spermatophyta</taxon>
        <taxon>Magnoliopsida</taxon>
        <taxon>eudicotyledons</taxon>
        <taxon>Gunneridae</taxon>
        <taxon>Pentapetalae</taxon>
        <taxon>rosids</taxon>
        <taxon>fabids</taxon>
        <taxon>Fabales</taxon>
        <taxon>Fabaceae</taxon>
        <taxon>Papilionoideae</taxon>
        <taxon>50 kb inversion clade</taxon>
        <taxon>dalbergioids sensu lato</taxon>
        <taxon>Dalbergieae</taxon>
        <taxon>Pterocarpus clade</taxon>
        <taxon>Arachis</taxon>
    </lineage>
</organism>
<dbReference type="AlphaFoldDB" id="A0A445ASU0"/>
<comment type="caution">
    <text evidence="1">The sequence shown here is derived from an EMBL/GenBank/DDBJ whole genome shotgun (WGS) entry which is preliminary data.</text>
</comment>
<sequence length="31" mass="3514">MGSFGKVYKCSLYHTTIAVKVLYPNRGHNTK</sequence>
<protein>
    <recommendedName>
        <fullName evidence="3">Protein kinase domain-containing protein</fullName>
    </recommendedName>
</protein>
<proteinExistence type="predicted"/>
<gene>
    <name evidence="1" type="ORF">Ahy_B01g053889</name>
</gene>
<reference evidence="1 2" key="1">
    <citation type="submission" date="2019-01" db="EMBL/GenBank/DDBJ databases">
        <title>Sequencing of cultivated peanut Arachis hypogaea provides insights into genome evolution and oil improvement.</title>
        <authorList>
            <person name="Chen X."/>
        </authorList>
    </citation>
    <scope>NUCLEOTIDE SEQUENCE [LARGE SCALE GENOMIC DNA]</scope>
    <source>
        <strain evidence="2">cv. Fuhuasheng</strain>
        <tissue evidence="1">Leaves</tissue>
    </source>
</reference>
<evidence type="ECO:0000313" key="2">
    <source>
        <dbReference type="Proteomes" id="UP000289738"/>
    </source>
</evidence>
<keyword evidence="2" id="KW-1185">Reference proteome</keyword>
<evidence type="ECO:0008006" key="3">
    <source>
        <dbReference type="Google" id="ProtNLM"/>
    </source>
</evidence>
<accession>A0A445ASU0</accession>
<name>A0A445ASU0_ARAHY</name>
<evidence type="ECO:0000313" key="1">
    <source>
        <dbReference type="EMBL" id="RYR29488.1"/>
    </source>
</evidence>
<dbReference type="Proteomes" id="UP000289738">
    <property type="component" value="Chromosome B01"/>
</dbReference>